<evidence type="ECO:0000313" key="2">
    <source>
        <dbReference type="Proteomes" id="UP001159428"/>
    </source>
</evidence>
<dbReference type="Proteomes" id="UP001159428">
    <property type="component" value="Unassembled WGS sequence"/>
</dbReference>
<dbReference type="EMBL" id="CALNXJ010000009">
    <property type="protein sequence ID" value="CAH3103287.1"/>
    <property type="molecule type" value="Genomic_DNA"/>
</dbReference>
<organism evidence="1 2">
    <name type="scientific">Pocillopora meandrina</name>
    <dbReference type="NCBI Taxonomy" id="46732"/>
    <lineage>
        <taxon>Eukaryota</taxon>
        <taxon>Metazoa</taxon>
        <taxon>Cnidaria</taxon>
        <taxon>Anthozoa</taxon>
        <taxon>Hexacorallia</taxon>
        <taxon>Scleractinia</taxon>
        <taxon>Astrocoeniina</taxon>
        <taxon>Pocilloporidae</taxon>
        <taxon>Pocillopora</taxon>
    </lineage>
</organism>
<protein>
    <recommendedName>
        <fullName evidence="3">GIY-YIG domain-containing protein</fullName>
    </recommendedName>
</protein>
<proteinExistence type="predicted"/>
<accession>A0AAU9WAS9</accession>
<evidence type="ECO:0000313" key="1">
    <source>
        <dbReference type="EMBL" id="CAH3103287.1"/>
    </source>
</evidence>
<gene>
    <name evidence="1" type="ORF">PMEA_00034944</name>
</gene>
<dbReference type="AlphaFoldDB" id="A0AAU9WAS9"/>
<dbReference type="CDD" id="cd10442">
    <property type="entry name" value="GIY-YIG_PLEs"/>
    <property type="match status" value="1"/>
</dbReference>
<comment type="caution">
    <text evidence="1">The sequence shown here is derived from an EMBL/GenBank/DDBJ whole genome shotgun (WGS) entry which is preliminary data.</text>
</comment>
<reference evidence="1 2" key="1">
    <citation type="submission" date="2022-05" db="EMBL/GenBank/DDBJ databases">
        <authorList>
            <consortium name="Genoscope - CEA"/>
            <person name="William W."/>
        </authorList>
    </citation>
    <scope>NUCLEOTIDE SEQUENCE [LARGE SCALE GENOMIC DNA]</scope>
</reference>
<sequence>MVSNGYPFSFLQKLTKTGKPNNSTESANEFKATAVLPYVKGLSEQLRRCLQQQGVRVVFKSETTLRSQLVRTKDAVDPAKQDGVVYRILCECGEVYIGETERPMQDRIKEHDRDIRLARTETSAVSEHAHNTGHKALWNEVKFIDRDPYYYTRRVKEAIHIRLHPNNINRDSGIEIPEARMPTIKKHINRRAVRQRTAEGAHH</sequence>
<name>A0AAU9WAS9_9CNID</name>
<dbReference type="PANTHER" id="PTHR21301">
    <property type="entry name" value="REVERSE TRANSCRIPTASE"/>
    <property type="match status" value="1"/>
</dbReference>
<evidence type="ECO:0008006" key="3">
    <source>
        <dbReference type="Google" id="ProtNLM"/>
    </source>
</evidence>
<keyword evidence="2" id="KW-1185">Reference proteome</keyword>
<dbReference type="PANTHER" id="PTHR21301:SF11">
    <property type="entry name" value="GIY-YIG DOMAIN-CONTAINING PROTEIN"/>
    <property type="match status" value="1"/>
</dbReference>